<accession>G0USC1</accession>
<sequence>MAKTMSSTRSGTAYFYEIPSQGCPQWRHEERLSDVDKKFPRMKRARRERSHGSIQRNGTRVDKCHISIHLRTLLMVYYSCFPFRTCLGVGYFVPHLLICSP</sequence>
<evidence type="ECO:0000313" key="2">
    <source>
        <dbReference type="EMBL" id="CCC92284.1"/>
    </source>
</evidence>
<feature type="region of interest" description="Disordered" evidence="1">
    <location>
        <begin position="37"/>
        <end position="56"/>
    </location>
</feature>
<gene>
    <name evidence="2" type="ORF">TCIL3000_8_5060</name>
</gene>
<protein>
    <submittedName>
        <fullName evidence="2">Uncharacterized protein</fullName>
    </submittedName>
</protein>
<dbReference type="AlphaFoldDB" id="G0USC1"/>
<proteinExistence type="predicted"/>
<evidence type="ECO:0000256" key="1">
    <source>
        <dbReference type="SAM" id="MobiDB-lite"/>
    </source>
</evidence>
<feature type="compositionally biased region" description="Basic residues" evidence="1">
    <location>
        <begin position="40"/>
        <end position="49"/>
    </location>
</feature>
<organism evidence="2">
    <name type="scientific">Trypanosoma congolense (strain IL3000)</name>
    <dbReference type="NCBI Taxonomy" id="1068625"/>
    <lineage>
        <taxon>Eukaryota</taxon>
        <taxon>Discoba</taxon>
        <taxon>Euglenozoa</taxon>
        <taxon>Kinetoplastea</taxon>
        <taxon>Metakinetoplastina</taxon>
        <taxon>Trypanosomatida</taxon>
        <taxon>Trypanosomatidae</taxon>
        <taxon>Trypanosoma</taxon>
        <taxon>Nannomonas</taxon>
    </lineage>
</organism>
<reference evidence="2" key="1">
    <citation type="journal article" date="2012" name="Proc. Natl. Acad. Sci. U.S.A.">
        <title>Antigenic diversity is generated by distinct evolutionary mechanisms in African trypanosome species.</title>
        <authorList>
            <person name="Jackson A.P."/>
            <person name="Berry A."/>
            <person name="Aslett M."/>
            <person name="Allison H.C."/>
            <person name="Burton P."/>
            <person name="Vavrova-Anderson J."/>
            <person name="Brown R."/>
            <person name="Browne H."/>
            <person name="Corton N."/>
            <person name="Hauser H."/>
            <person name="Gamble J."/>
            <person name="Gilderthorp R."/>
            <person name="Marcello L."/>
            <person name="McQuillan J."/>
            <person name="Otto T.D."/>
            <person name="Quail M.A."/>
            <person name="Sanders M.J."/>
            <person name="van Tonder A."/>
            <person name="Ginger M.L."/>
            <person name="Field M.C."/>
            <person name="Barry J.D."/>
            <person name="Hertz-Fowler C."/>
            <person name="Berriman M."/>
        </authorList>
    </citation>
    <scope>NUCLEOTIDE SEQUENCE</scope>
    <source>
        <strain evidence="2">IL3000</strain>
    </source>
</reference>
<dbReference type="EMBL" id="HE575321">
    <property type="protein sequence ID" value="CCC92284.1"/>
    <property type="molecule type" value="Genomic_DNA"/>
</dbReference>
<name>G0USC1_TRYCI</name>